<dbReference type="SUPFAM" id="SSF52161">
    <property type="entry name" value="Ribosomal protein L13"/>
    <property type="match status" value="1"/>
</dbReference>
<dbReference type="InterPro" id="IPR005823">
    <property type="entry name" value="Ribosomal_uL13_bac-type"/>
</dbReference>
<keyword evidence="3 4" id="KW-0687">Ribonucleoprotein</keyword>
<dbReference type="Gene3D" id="3.90.1180.10">
    <property type="entry name" value="Ribosomal protein L13"/>
    <property type="match status" value="1"/>
</dbReference>
<gene>
    <name evidence="4 6 7" type="primary">rplM</name>
    <name evidence="7" type="ordered locus">ZICARI_062</name>
</gene>
<evidence type="ECO:0000256" key="3">
    <source>
        <dbReference type="ARBA" id="ARBA00023274"/>
    </source>
</evidence>
<keyword evidence="2 4" id="KW-0689">Ribosomal protein</keyword>
<evidence type="ECO:0000256" key="6">
    <source>
        <dbReference type="RuleBase" id="RU003878"/>
    </source>
</evidence>
<comment type="similarity">
    <text evidence="1 4 5">Belongs to the universal ribosomal protein uL13 family.</text>
</comment>
<dbReference type="HAMAP" id="MF_01366">
    <property type="entry name" value="Ribosomal_uL13"/>
    <property type="match status" value="1"/>
</dbReference>
<evidence type="ECO:0000313" key="7">
    <source>
        <dbReference type="EMBL" id="ADM89685.1"/>
    </source>
</evidence>
<dbReference type="PANTHER" id="PTHR11545:SF2">
    <property type="entry name" value="LARGE RIBOSOMAL SUBUNIT PROTEIN UL13M"/>
    <property type="match status" value="1"/>
</dbReference>
<protein>
    <recommendedName>
        <fullName evidence="4">Large ribosomal subunit protein uL13</fullName>
    </recommendedName>
</protein>
<dbReference type="EMBL" id="CP002161">
    <property type="protein sequence ID" value="ADM89685.1"/>
    <property type="molecule type" value="Genomic_DNA"/>
</dbReference>
<dbReference type="PANTHER" id="PTHR11545">
    <property type="entry name" value="RIBOSOMAL PROTEIN L13"/>
    <property type="match status" value="1"/>
</dbReference>
<name>E0TIQ8_ZINIC</name>
<proteinExistence type="inferred from homology"/>
<reference evidence="7 8" key="1">
    <citation type="journal article" date="2010" name="Genome Biol. Evol.">
        <title>Functional convergence in reduced genomes of bacterial symbionts spanning 200 My of evolution.</title>
        <authorList>
            <person name="McCutcheon J.P."/>
            <person name="Moran N.A."/>
        </authorList>
    </citation>
    <scope>NUCLEOTIDE SEQUENCE [LARGE SCALE GENOMIC DNA]</scope>
    <source>
        <strain evidence="7 8">CARI</strain>
    </source>
</reference>
<evidence type="ECO:0000256" key="4">
    <source>
        <dbReference type="HAMAP-Rule" id="MF_01366"/>
    </source>
</evidence>
<evidence type="ECO:0000256" key="2">
    <source>
        <dbReference type="ARBA" id="ARBA00022980"/>
    </source>
</evidence>
<evidence type="ECO:0000256" key="5">
    <source>
        <dbReference type="RuleBase" id="RU003877"/>
    </source>
</evidence>
<comment type="subunit">
    <text evidence="4">Part of the 50S ribosomal subunit.</text>
</comment>
<dbReference type="STRING" id="871271.ZICARI_062"/>
<dbReference type="InterPro" id="IPR036899">
    <property type="entry name" value="Ribosomal_uL13_sf"/>
</dbReference>
<dbReference type="Pfam" id="PF00572">
    <property type="entry name" value="Ribosomal_L13"/>
    <property type="match status" value="1"/>
</dbReference>
<accession>E0TIQ8</accession>
<dbReference type="AlphaFoldDB" id="E0TIQ8"/>
<reference key="2">
    <citation type="submission" date="2010-08" db="EMBL/GenBank/DDBJ databases">
        <title>Functional convergence in reduced genomes of bacterial symbionts spanning 200 million years of evolution.</title>
        <authorList>
            <person name="McCutcheon J.P."/>
            <person name="Moran N.A."/>
        </authorList>
    </citation>
    <scope>NUCLEOTIDE SEQUENCE</scope>
    <source>
        <strain>CARI</strain>
    </source>
</reference>
<dbReference type="Proteomes" id="UP000001303">
    <property type="component" value="Chromosome"/>
</dbReference>
<dbReference type="GO" id="GO:0003735">
    <property type="term" value="F:structural constituent of ribosome"/>
    <property type="evidence" value="ECO:0007669"/>
    <property type="project" value="InterPro"/>
</dbReference>
<dbReference type="KEGG" id="zin:ZICARI_062"/>
<dbReference type="NCBIfam" id="TIGR01066">
    <property type="entry name" value="rplM_bact"/>
    <property type="match status" value="1"/>
</dbReference>
<dbReference type="HOGENOM" id="CLU_082184_2_2_4"/>
<dbReference type="GO" id="GO:0017148">
    <property type="term" value="P:negative regulation of translation"/>
    <property type="evidence" value="ECO:0007669"/>
    <property type="project" value="TreeGrafter"/>
</dbReference>
<keyword evidence="8" id="KW-1185">Reference proteome</keyword>
<organism evidence="7 8">
    <name type="scientific">Zinderia insecticola (strain CARI)</name>
    <dbReference type="NCBI Taxonomy" id="871271"/>
    <lineage>
        <taxon>Bacteria</taxon>
        <taxon>Pseudomonadati</taxon>
        <taxon>Pseudomonadota</taxon>
        <taxon>Betaproteobacteria</taxon>
        <taxon>Burkholderiales</taxon>
        <taxon>Oxalobacteraceae</taxon>
        <taxon>Candidatus Zinderia</taxon>
    </lineage>
</organism>
<dbReference type="GO" id="GO:0006412">
    <property type="term" value="P:translation"/>
    <property type="evidence" value="ECO:0007669"/>
    <property type="project" value="UniProtKB-UniRule"/>
</dbReference>
<dbReference type="InterPro" id="IPR023563">
    <property type="entry name" value="Ribosomal_uL13_CS"/>
</dbReference>
<comment type="function">
    <text evidence="4 6">This protein is one of the early assembly proteins of the 50S ribosomal subunit, although it is not seen to bind rRNA by itself. It is important during the early stages of 50S assembly.</text>
</comment>
<dbReference type="PIRSF" id="PIRSF002181">
    <property type="entry name" value="Ribosomal_L13"/>
    <property type="match status" value="1"/>
</dbReference>
<sequence length="142" mass="16564">MKTIFIKKNILKDKWLLIDAKDKILGKLANKVSSIIINKNKKLNFNINNNNFIIIINSDKIKVTGKKNINKKYYYHTNFPGGLKVINFNDLKKKNSNLVIRKAILGMLPKNILKNKIINNIKIYKNNIYNNNNLKKIKIIKI</sequence>
<dbReference type="PROSITE" id="PS00783">
    <property type="entry name" value="RIBOSOMAL_L13"/>
    <property type="match status" value="1"/>
</dbReference>
<dbReference type="InterPro" id="IPR005822">
    <property type="entry name" value="Ribosomal_uL13"/>
</dbReference>
<dbReference type="GO" id="GO:0022625">
    <property type="term" value="C:cytosolic large ribosomal subunit"/>
    <property type="evidence" value="ECO:0007669"/>
    <property type="project" value="TreeGrafter"/>
</dbReference>
<evidence type="ECO:0000256" key="1">
    <source>
        <dbReference type="ARBA" id="ARBA00006227"/>
    </source>
</evidence>
<evidence type="ECO:0000313" key="8">
    <source>
        <dbReference type="Proteomes" id="UP000001303"/>
    </source>
</evidence>
<dbReference type="GO" id="GO:0003729">
    <property type="term" value="F:mRNA binding"/>
    <property type="evidence" value="ECO:0007669"/>
    <property type="project" value="TreeGrafter"/>
</dbReference>